<dbReference type="AlphaFoldDB" id="A0A417YNN4"/>
<accession>A0A417YNN4</accession>
<sequence>MKKILQLGSAFIGVIVGAGFASGQEILQYFTSFGLLGIIGAVIASALFAYLGMVLMQIGSRMQTTSHRDAIYKISGRYLGVVIDYIIIFTLFGVGVVMIAGAGSNLNQQFEFPYFVGTSLMTILVLIAGMAKVNRFVAIIGSITPFLILIVIILSIYSVLSMDNTFTNLNSIAMEQPTTLPNWFISAINYVSFNIAVGASMSLVMGGAQHNEKTAALGGLVGGLGIGVLIILSHLAIFSKIDLVQGYEMPMLQLANQVSPALGFFMAIVLFGMIFNTAASMFFSFGARFVEIGTPKFKVFLVVTLVIAYLLSFFGFTDLVSYFYPLIGYLGLFLIGALIVASVRIHKLEKETERQ</sequence>
<feature type="transmembrane region" description="Helical" evidence="1">
    <location>
        <begin position="78"/>
        <end position="100"/>
    </location>
</feature>
<dbReference type="InterPro" id="IPR038728">
    <property type="entry name" value="YkvI-like"/>
</dbReference>
<feature type="transmembrane region" description="Helical" evidence="1">
    <location>
        <begin position="112"/>
        <end position="129"/>
    </location>
</feature>
<keyword evidence="3" id="KW-1185">Reference proteome</keyword>
<feature type="transmembrane region" description="Helical" evidence="1">
    <location>
        <begin position="180"/>
        <end position="204"/>
    </location>
</feature>
<protein>
    <recommendedName>
        <fullName evidence="4">Membrane protein YkvI</fullName>
    </recommendedName>
</protein>
<feature type="transmembrane region" description="Helical" evidence="1">
    <location>
        <begin position="322"/>
        <end position="345"/>
    </location>
</feature>
<dbReference type="Proteomes" id="UP000285456">
    <property type="component" value="Unassembled WGS sequence"/>
</dbReference>
<comment type="caution">
    <text evidence="2">The sequence shown here is derived from an EMBL/GenBank/DDBJ whole genome shotgun (WGS) entry which is preliminary data.</text>
</comment>
<evidence type="ECO:0000313" key="3">
    <source>
        <dbReference type="Proteomes" id="UP000285456"/>
    </source>
</evidence>
<dbReference type="PANTHER" id="PTHR37814:SF1">
    <property type="entry name" value="MEMBRANE PROTEIN"/>
    <property type="match status" value="1"/>
</dbReference>
<gene>
    <name evidence="2" type="ORF">D1B32_01015</name>
</gene>
<keyword evidence="1" id="KW-1133">Transmembrane helix</keyword>
<feature type="transmembrane region" description="Helical" evidence="1">
    <location>
        <begin position="216"/>
        <end position="241"/>
    </location>
</feature>
<dbReference type="EMBL" id="QWEH01000001">
    <property type="protein sequence ID" value="RHW35230.1"/>
    <property type="molecule type" value="Genomic_DNA"/>
</dbReference>
<keyword evidence="1" id="KW-0812">Transmembrane</keyword>
<evidence type="ECO:0008006" key="4">
    <source>
        <dbReference type="Google" id="ProtNLM"/>
    </source>
</evidence>
<name>A0A417YNN4_9BACI</name>
<evidence type="ECO:0000313" key="2">
    <source>
        <dbReference type="EMBL" id="RHW35230.1"/>
    </source>
</evidence>
<keyword evidence="1" id="KW-0472">Membrane</keyword>
<evidence type="ECO:0000256" key="1">
    <source>
        <dbReference type="SAM" id="Phobius"/>
    </source>
</evidence>
<dbReference type="OrthoDB" id="4424890at2"/>
<feature type="transmembrane region" description="Helical" evidence="1">
    <location>
        <begin position="297"/>
        <end position="316"/>
    </location>
</feature>
<organism evidence="2 3">
    <name type="scientific">Oceanobacillus profundus</name>
    <dbReference type="NCBI Taxonomy" id="372463"/>
    <lineage>
        <taxon>Bacteria</taxon>
        <taxon>Bacillati</taxon>
        <taxon>Bacillota</taxon>
        <taxon>Bacilli</taxon>
        <taxon>Bacillales</taxon>
        <taxon>Bacillaceae</taxon>
        <taxon>Oceanobacillus</taxon>
    </lineage>
</organism>
<reference evidence="2 3" key="1">
    <citation type="journal article" date="2007" name="Int. J. Syst. Evol. Microbiol.">
        <title>Oceanobacillus profundus sp. nov., isolated from a deep-sea sediment core.</title>
        <authorList>
            <person name="Kim Y.G."/>
            <person name="Choi D.H."/>
            <person name="Hyun S."/>
            <person name="Cho B.C."/>
        </authorList>
    </citation>
    <scope>NUCLEOTIDE SEQUENCE [LARGE SCALE GENOMIC DNA]</scope>
    <source>
        <strain evidence="2 3">DSM 18246</strain>
    </source>
</reference>
<dbReference type="RefSeq" id="WP_118888390.1">
    <property type="nucleotide sequence ID" value="NZ_PHUT01000001.1"/>
</dbReference>
<proteinExistence type="predicted"/>
<feature type="transmembrane region" description="Helical" evidence="1">
    <location>
        <begin position="33"/>
        <end position="58"/>
    </location>
</feature>
<feature type="transmembrane region" description="Helical" evidence="1">
    <location>
        <begin position="261"/>
        <end position="285"/>
    </location>
</feature>
<feature type="transmembrane region" description="Helical" evidence="1">
    <location>
        <begin position="136"/>
        <end position="160"/>
    </location>
</feature>
<dbReference type="PANTHER" id="PTHR37814">
    <property type="entry name" value="CONSERVED MEMBRANE PROTEIN"/>
    <property type="match status" value="1"/>
</dbReference>